<evidence type="ECO:0000256" key="1">
    <source>
        <dbReference type="SAM" id="Phobius"/>
    </source>
</evidence>
<feature type="transmembrane region" description="Helical" evidence="1">
    <location>
        <begin position="21"/>
        <end position="45"/>
    </location>
</feature>
<accession>A0A914CVR5</accession>
<dbReference type="Proteomes" id="UP000887540">
    <property type="component" value="Unplaced"/>
</dbReference>
<keyword evidence="1" id="KW-0472">Membrane</keyword>
<keyword evidence="1" id="KW-1133">Transmembrane helix</keyword>
<dbReference type="AlphaFoldDB" id="A0A914CVR5"/>
<sequence>MYFKSHADGWTASKLIREMYFLFQNSITVIMFLVSLIPYIFFMIVCQSVNRGCYITPLQRLVVILYEGYSRRVMWRTIDQLVALIVQIRIYWDDIKAIS</sequence>
<name>A0A914CVR5_9BILA</name>
<evidence type="ECO:0000313" key="2">
    <source>
        <dbReference type="Proteomes" id="UP000887540"/>
    </source>
</evidence>
<keyword evidence="1" id="KW-0812">Transmembrane</keyword>
<protein>
    <submittedName>
        <fullName evidence="3">Uncharacterized protein</fullName>
    </submittedName>
</protein>
<keyword evidence="2" id="KW-1185">Reference proteome</keyword>
<evidence type="ECO:0000313" key="3">
    <source>
        <dbReference type="WBParaSite" id="ACRNAN_scaffold15267.g26417.t1"/>
    </source>
</evidence>
<proteinExistence type="predicted"/>
<reference evidence="3" key="1">
    <citation type="submission" date="2022-11" db="UniProtKB">
        <authorList>
            <consortium name="WormBaseParasite"/>
        </authorList>
    </citation>
    <scope>IDENTIFICATION</scope>
</reference>
<organism evidence="2 3">
    <name type="scientific">Acrobeloides nanus</name>
    <dbReference type="NCBI Taxonomy" id="290746"/>
    <lineage>
        <taxon>Eukaryota</taxon>
        <taxon>Metazoa</taxon>
        <taxon>Ecdysozoa</taxon>
        <taxon>Nematoda</taxon>
        <taxon>Chromadorea</taxon>
        <taxon>Rhabditida</taxon>
        <taxon>Tylenchina</taxon>
        <taxon>Cephalobomorpha</taxon>
        <taxon>Cephaloboidea</taxon>
        <taxon>Cephalobidae</taxon>
        <taxon>Acrobeloides</taxon>
    </lineage>
</organism>
<dbReference type="WBParaSite" id="ACRNAN_scaffold15267.g26417.t1">
    <property type="protein sequence ID" value="ACRNAN_scaffold15267.g26417.t1"/>
    <property type="gene ID" value="ACRNAN_scaffold15267.g26417"/>
</dbReference>